<accession>I4W7D8</accession>
<comment type="caution">
    <text evidence="5">The sequence shown here is derived from an EMBL/GenBank/DDBJ whole genome shotgun (WGS) entry which is preliminary data.</text>
</comment>
<dbReference type="STRING" id="1163407.UU7_00530"/>
<dbReference type="GO" id="GO:0003700">
    <property type="term" value="F:DNA-binding transcription factor activity"/>
    <property type="evidence" value="ECO:0007669"/>
    <property type="project" value="InterPro"/>
</dbReference>
<protein>
    <submittedName>
        <fullName evidence="5">Putative transcriptional regulator</fullName>
    </submittedName>
</protein>
<dbReference type="Proteomes" id="UP000003226">
    <property type="component" value="Unassembled WGS sequence"/>
</dbReference>
<evidence type="ECO:0000256" key="2">
    <source>
        <dbReference type="ARBA" id="ARBA00023125"/>
    </source>
</evidence>
<dbReference type="AlphaFoldDB" id="I4W7D8"/>
<feature type="domain" description="HTH araC/xylS-type" evidence="4">
    <location>
        <begin position="7"/>
        <end position="105"/>
    </location>
</feature>
<dbReference type="InterPro" id="IPR009057">
    <property type="entry name" value="Homeodomain-like_sf"/>
</dbReference>
<keyword evidence="2" id="KW-0238">DNA-binding</keyword>
<dbReference type="SUPFAM" id="SSF46689">
    <property type="entry name" value="Homeodomain-like"/>
    <property type="match status" value="2"/>
</dbReference>
<dbReference type="Pfam" id="PF12833">
    <property type="entry name" value="HTH_18"/>
    <property type="match status" value="1"/>
</dbReference>
<keyword evidence="6" id="KW-1185">Reference proteome</keyword>
<dbReference type="eggNOG" id="COG4977">
    <property type="taxonomic scope" value="Bacteria"/>
</dbReference>
<keyword evidence="1" id="KW-0805">Transcription regulation</keyword>
<keyword evidence="3" id="KW-0804">Transcription</keyword>
<name>I4W7D8_9GAMM</name>
<dbReference type="Gene3D" id="1.10.10.60">
    <property type="entry name" value="Homeodomain-like"/>
    <property type="match status" value="2"/>
</dbReference>
<evidence type="ECO:0000259" key="4">
    <source>
        <dbReference type="PROSITE" id="PS01124"/>
    </source>
</evidence>
<evidence type="ECO:0000313" key="5">
    <source>
        <dbReference type="EMBL" id="EIL95379.1"/>
    </source>
</evidence>
<dbReference type="RefSeq" id="WP_007804336.1">
    <property type="nucleotide sequence ID" value="NZ_AJXT01000003.1"/>
</dbReference>
<proteinExistence type="predicted"/>
<dbReference type="PANTHER" id="PTHR46796:SF14">
    <property type="entry name" value="TRANSCRIPTIONAL REGULATORY PROTEIN"/>
    <property type="match status" value="1"/>
</dbReference>
<evidence type="ECO:0000256" key="1">
    <source>
        <dbReference type="ARBA" id="ARBA00023015"/>
    </source>
</evidence>
<dbReference type="SMART" id="SM00342">
    <property type="entry name" value="HTH_ARAC"/>
    <property type="match status" value="1"/>
</dbReference>
<evidence type="ECO:0000313" key="6">
    <source>
        <dbReference type="Proteomes" id="UP000003226"/>
    </source>
</evidence>
<organism evidence="5 6">
    <name type="scientific">Rhodanobacter spathiphylli B39</name>
    <dbReference type="NCBI Taxonomy" id="1163407"/>
    <lineage>
        <taxon>Bacteria</taxon>
        <taxon>Pseudomonadati</taxon>
        <taxon>Pseudomonadota</taxon>
        <taxon>Gammaproteobacteria</taxon>
        <taxon>Lysobacterales</taxon>
        <taxon>Rhodanobacteraceae</taxon>
        <taxon>Rhodanobacter</taxon>
    </lineage>
</organism>
<dbReference type="InterPro" id="IPR018060">
    <property type="entry name" value="HTH_AraC"/>
</dbReference>
<gene>
    <name evidence="5" type="ORF">UU7_00530</name>
</gene>
<dbReference type="PROSITE" id="PS01124">
    <property type="entry name" value="HTH_ARAC_FAMILY_2"/>
    <property type="match status" value="1"/>
</dbReference>
<reference evidence="5 6" key="1">
    <citation type="journal article" date="2012" name="J. Bacteriol.">
        <title>Genome sequences for six rhodanobacter strains, isolated from soils and the terrestrial subsurface, with variable denitrification capabilities.</title>
        <authorList>
            <person name="Kostka J.E."/>
            <person name="Green S.J."/>
            <person name="Rishishwar L."/>
            <person name="Prakash O."/>
            <person name="Katz L.S."/>
            <person name="Marino-Ramirez L."/>
            <person name="Jordan I.K."/>
            <person name="Munk C."/>
            <person name="Ivanova N."/>
            <person name="Mikhailova N."/>
            <person name="Watson D.B."/>
            <person name="Brown S.D."/>
            <person name="Palumbo A.V."/>
            <person name="Brooks S.C."/>
        </authorList>
    </citation>
    <scope>NUCLEOTIDE SEQUENCE [LARGE SCALE GENOMIC DNA]</scope>
    <source>
        <strain evidence="5 6">B39</strain>
    </source>
</reference>
<dbReference type="GO" id="GO:0043565">
    <property type="term" value="F:sequence-specific DNA binding"/>
    <property type="evidence" value="ECO:0007669"/>
    <property type="project" value="InterPro"/>
</dbReference>
<dbReference type="InterPro" id="IPR050204">
    <property type="entry name" value="AraC_XylS_family_regulators"/>
</dbReference>
<dbReference type="PANTHER" id="PTHR46796">
    <property type="entry name" value="HTH-TYPE TRANSCRIPTIONAL ACTIVATOR RHAS-RELATED"/>
    <property type="match status" value="1"/>
</dbReference>
<evidence type="ECO:0000256" key="3">
    <source>
        <dbReference type="ARBA" id="ARBA00023163"/>
    </source>
</evidence>
<dbReference type="EMBL" id="AJXT01000003">
    <property type="protein sequence ID" value="EIL95379.1"/>
    <property type="molecule type" value="Genomic_DNA"/>
</dbReference>
<sequence length="125" mass="13946">MATWQIHKAQTLLAHALDEYCPVSHAAAACRLSKGHFARLFKESVGLPPHRWLTRQRIEAAKTMLRDTDFPLSEIALECGFCEQAHMCRVFRKWLGTTPGAWRKSVVPDCADASPGTAAHPGHRN</sequence>